<keyword evidence="1" id="KW-0472">Membrane</keyword>
<keyword evidence="1" id="KW-0812">Transmembrane</keyword>
<dbReference type="Gene3D" id="1.20.1250.20">
    <property type="entry name" value="MFS general substrate transporter like domains"/>
    <property type="match status" value="1"/>
</dbReference>
<feature type="transmembrane region" description="Helical" evidence="1">
    <location>
        <begin position="378"/>
        <end position="403"/>
    </location>
</feature>
<feature type="transmembrane region" description="Helical" evidence="1">
    <location>
        <begin position="12"/>
        <end position="32"/>
    </location>
</feature>
<feature type="transmembrane region" description="Helical" evidence="1">
    <location>
        <begin position="52"/>
        <end position="72"/>
    </location>
</feature>
<feature type="transmembrane region" description="Helical" evidence="1">
    <location>
        <begin position="171"/>
        <end position="192"/>
    </location>
</feature>
<reference evidence="2 3" key="1">
    <citation type="submission" date="2023-09" db="EMBL/GenBank/DDBJ databases">
        <authorList>
            <person name="Rey-Velasco X."/>
        </authorList>
    </citation>
    <scope>NUCLEOTIDE SEQUENCE [LARGE SCALE GENOMIC DNA]</scope>
    <source>
        <strain evidence="2 3">P385</strain>
    </source>
</reference>
<evidence type="ECO:0000313" key="2">
    <source>
        <dbReference type="EMBL" id="MDT0616996.1"/>
    </source>
</evidence>
<keyword evidence="3" id="KW-1185">Reference proteome</keyword>
<dbReference type="Proteomes" id="UP001259982">
    <property type="component" value="Unassembled WGS sequence"/>
</dbReference>
<name>A0ABU3B7M3_9GAMM</name>
<keyword evidence="1" id="KW-1133">Transmembrane helix</keyword>
<dbReference type="InterPro" id="IPR036259">
    <property type="entry name" value="MFS_trans_sf"/>
</dbReference>
<feature type="transmembrane region" description="Helical" evidence="1">
    <location>
        <begin position="106"/>
        <end position="131"/>
    </location>
</feature>
<feature type="transmembrane region" description="Helical" evidence="1">
    <location>
        <begin position="143"/>
        <end position="165"/>
    </location>
</feature>
<organism evidence="2 3">
    <name type="scientific">Spectribacter acetivorans</name>
    <dbReference type="NCBI Taxonomy" id="3075603"/>
    <lineage>
        <taxon>Bacteria</taxon>
        <taxon>Pseudomonadati</taxon>
        <taxon>Pseudomonadota</taxon>
        <taxon>Gammaproteobacteria</taxon>
        <taxon>Salinisphaerales</taxon>
        <taxon>Salinisphaeraceae</taxon>
        <taxon>Spectribacter</taxon>
    </lineage>
</organism>
<dbReference type="RefSeq" id="WP_311656551.1">
    <property type="nucleotide sequence ID" value="NZ_JAVRHY010000001.1"/>
</dbReference>
<gene>
    <name evidence="2" type="ORF">RM531_00770</name>
</gene>
<feature type="transmembrane region" description="Helical" evidence="1">
    <location>
        <begin position="262"/>
        <end position="281"/>
    </location>
</feature>
<evidence type="ECO:0000256" key="1">
    <source>
        <dbReference type="SAM" id="Phobius"/>
    </source>
</evidence>
<dbReference type="SUPFAM" id="SSF103473">
    <property type="entry name" value="MFS general substrate transporter"/>
    <property type="match status" value="1"/>
</dbReference>
<dbReference type="EMBL" id="JAVRHY010000001">
    <property type="protein sequence ID" value="MDT0616996.1"/>
    <property type="molecule type" value="Genomic_DNA"/>
</dbReference>
<feature type="transmembrane region" description="Helical" evidence="1">
    <location>
        <begin position="223"/>
        <end position="242"/>
    </location>
</feature>
<evidence type="ECO:0000313" key="3">
    <source>
        <dbReference type="Proteomes" id="UP001259982"/>
    </source>
</evidence>
<proteinExistence type="predicted"/>
<dbReference type="PANTHER" id="PTHR43596">
    <property type="entry name" value="ADP,ATP CARRIER PROTEIN"/>
    <property type="match status" value="1"/>
</dbReference>
<comment type="caution">
    <text evidence="2">The sequence shown here is derived from an EMBL/GenBank/DDBJ whole genome shotgun (WGS) entry which is preliminary data.</text>
</comment>
<dbReference type="PANTHER" id="PTHR43596:SF1">
    <property type="entry name" value="ADP,ATP CARRIER PROTEIN"/>
    <property type="match status" value="1"/>
</dbReference>
<feature type="transmembrane region" description="Helical" evidence="1">
    <location>
        <begin position="79"/>
        <end position="100"/>
    </location>
</feature>
<feature type="transmembrane region" description="Helical" evidence="1">
    <location>
        <begin position="293"/>
        <end position="321"/>
    </location>
</feature>
<protein>
    <submittedName>
        <fullName evidence="2">MFS transporter</fullName>
    </submittedName>
</protein>
<accession>A0ABU3B7M3</accession>
<sequence>MIAGRLLPIRAGEAPAAAWSFVYFFCVLAAYYLLRPVRDALAISDGTGDLPWLFTGTFLAMLLAVPAFAWLAARYPRRLLLPLVYGFFILDLLLFWGWLASGRGEAIAGGAFFIWLSVFNLFVVSVFWSFMADIFSAAQGKRLFALIAAGGSAGAISGPGLAALLAGQLGVLGLLPLSAGLLTAALGCIVVLRRWAADQIEADRSRLGGGVWEGLRRITESRYLQGVALFILCYTALSTVLYFQQAELVSRLFDDDARRTQLFAAVDLATNVVTVGLQLFVTHHLIRRLGLGVALGSLPAISLLGFLVLGLVPVIAVLVVFQVLRRSANYAVARPAREALFTVLPRTDKYKAKNAIDTLVYRGGDALSGWAYTGLTSLGLGLTGMAFAVLPIATGWLLLSAWLGRAHTRRYHDAAPESFAHGEPP</sequence>